<evidence type="ECO:0000313" key="1">
    <source>
        <dbReference type="EMBL" id="PXF42218.1"/>
    </source>
</evidence>
<keyword evidence="2" id="KW-1185">Reference proteome</keyword>
<evidence type="ECO:0000313" key="2">
    <source>
        <dbReference type="Proteomes" id="UP000247409"/>
    </source>
</evidence>
<sequence length="55" mass="6290">MLLEGLANADLEKVSDENLLFVYTAILYKQNDEFLAPDFERTTPPITICYTSQSF</sequence>
<dbReference type="AlphaFoldDB" id="A0A2V3IJJ5"/>
<dbReference type="EMBL" id="NBIV01000172">
    <property type="protein sequence ID" value="PXF42218.1"/>
    <property type="molecule type" value="Genomic_DNA"/>
</dbReference>
<gene>
    <name evidence="1" type="ORF">BWQ96_08046</name>
</gene>
<dbReference type="Proteomes" id="UP000247409">
    <property type="component" value="Unassembled WGS sequence"/>
</dbReference>
<organism evidence="1 2">
    <name type="scientific">Gracilariopsis chorda</name>
    <dbReference type="NCBI Taxonomy" id="448386"/>
    <lineage>
        <taxon>Eukaryota</taxon>
        <taxon>Rhodophyta</taxon>
        <taxon>Florideophyceae</taxon>
        <taxon>Rhodymeniophycidae</taxon>
        <taxon>Gracilariales</taxon>
        <taxon>Gracilariaceae</taxon>
        <taxon>Gracilariopsis</taxon>
    </lineage>
</organism>
<protein>
    <submittedName>
        <fullName evidence="1">Uncharacterized protein</fullName>
    </submittedName>
</protein>
<comment type="caution">
    <text evidence="1">The sequence shown here is derived from an EMBL/GenBank/DDBJ whole genome shotgun (WGS) entry which is preliminary data.</text>
</comment>
<reference evidence="1 2" key="1">
    <citation type="journal article" date="2018" name="Mol. Biol. Evol.">
        <title>Analysis of the draft genome of the red seaweed Gracilariopsis chorda provides insights into genome size evolution in Rhodophyta.</title>
        <authorList>
            <person name="Lee J."/>
            <person name="Yang E.C."/>
            <person name="Graf L."/>
            <person name="Yang J.H."/>
            <person name="Qiu H."/>
            <person name="Zel Zion U."/>
            <person name="Chan C.X."/>
            <person name="Stephens T.G."/>
            <person name="Weber A.P.M."/>
            <person name="Boo G.H."/>
            <person name="Boo S.M."/>
            <person name="Kim K.M."/>
            <person name="Shin Y."/>
            <person name="Jung M."/>
            <person name="Lee S.J."/>
            <person name="Yim H.S."/>
            <person name="Lee J.H."/>
            <person name="Bhattacharya D."/>
            <person name="Yoon H.S."/>
        </authorList>
    </citation>
    <scope>NUCLEOTIDE SEQUENCE [LARGE SCALE GENOMIC DNA]</scope>
    <source>
        <strain evidence="1 2">SKKU-2015</strain>
        <tissue evidence="1">Whole body</tissue>
    </source>
</reference>
<name>A0A2V3IJJ5_9FLOR</name>
<accession>A0A2V3IJJ5</accession>
<proteinExistence type="predicted"/>